<organism evidence="1 2">
    <name type="scientific">Miniphocaeibacter halophilus</name>
    <dbReference type="NCBI Taxonomy" id="2931922"/>
    <lineage>
        <taxon>Bacteria</taxon>
        <taxon>Bacillati</taxon>
        <taxon>Bacillota</taxon>
        <taxon>Tissierellia</taxon>
        <taxon>Tissierellales</taxon>
        <taxon>Peptoniphilaceae</taxon>
        <taxon>Miniphocaeibacter</taxon>
    </lineage>
</organism>
<name>A0AC61MR99_9FIRM</name>
<accession>A0AC61MR99</accession>
<reference evidence="1 2" key="1">
    <citation type="journal article" date="2022" name="Int. J. Syst. Evol. Microbiol.">
        <title>Miniphocaeibacter halophilus sp. nov., an ammonium-tolerant acetate-producing bacterium isolated from a biogas system.</title>
        <authorList>
            <person name="Schnurer A."/>
            <person name="Singh A."/>
            <person name="Bi S."/>
            <person name="Qiao W."/>
            <person name="Westerholm M."/>
        </authorList>
    </citation>
    <scope>NUCLEOTIDE SEQUENCE [LARGE SCALE GENOMIC DNA]</scope>
    <source>
        <strain evidence="1 2">AMB_01</strain>
    </source>
</reference>
<dbReference type="Proteomes" id="UP000595814">
    <property type="component" value="Chromosome"/>
</dbReference>
<evidence type="ECO:0000313" key="2">
    <source>
        <dbReference type="Proteomes" id="UP000595814"/>
    </source>
</evidence>
<keyword evidence="2" id="KW-1185">Reference proteome</keyword>
<proteinExistence type="predicted"/>
<keyword evidence="1" id="KW-0547">Nucleotide-binding</keyword>
<evidence type="ECO:0000313" key="1">
    <source>
        <dbReference type="EMBL" id="QQK08107.1"/>
    </source>
</evidence>
<gene>
    <name evidence="1" type="ORF">JFY71_00805</name>
</gene>
<sequence length="334" mass="37978">MIEVKNLVKEFKVGSNVFKAVNDVSFTVNQGEIFGIIGLSGAGKSTLVRCLNRLEEPTSGTIKIDGKIITSLNQKELLEERKDIGMIFQSFNLFDQKTVYKNIAYPLELLKMPKDKIEDRVNELLEFVDLMDKKNSYPAEISGGQKQRVAIARAIATEPKLLLSDEGTSALDPANTKQILELLKKVVKELNMTIVMITHQMEVAKDICDRIAVMENGKIIEENTVEELFRNPRHKRTLSFIENLKESDDEFLWNPEDFKGKLIRITYDDNTSKEPILSDIVKKFDSSINLIQGKINKVTDKSIGYMIVEVIGDYQELGRILDYLEEKNIKAEVL</sequence>
<dbReference type="EMBL" id="CP066744">
    <property type="protein sequence ID" value="QQK08107.1"/>
    <property type="molecule type" value="Genomic_DNA"/>
</dbReference>
<keyword evidence="1" id="KW-0067">ATP-binding</keyword>
<protein>
    <submittedName>
        <fullName evidence="1">Methionine ABC transporter ATP-binding protein</fullName>
    </submittedName>
</protein>